<proteinExistence type="predicted"/>
<gene>
    <name evidence="1" type="ORF">ACFS7Y_06355</name>
</gene>
<comment type="caution">
    <text evidence="1">The sequence shown here is derived from an EMBL/GenBank/DDBJ whole genome shotgun (WGS) entry which is preliminary data.</text>
</comment>
<organism evidence="1 2">
    <name type="scientific">Sphingobacterium bambusae</name>
    <dbReference type="NCBI Taxonomy" id="662858"/>
    <lineage>
        <taxon>Bacteria</taxon>
        <taxon>Pseudomonadati</taxon>
        <taxon>Bacteroidota</taxon>
        <taxon>Sphingobacteriia</taxon>
        <taxon>Sphingobacteriales</taxon>
        <taxon>Sphingobacteriaceae</taxon>
        <taxon>Sphingobacterium</taxon>
    </lineage>
</organism>
<sequence length="69" mass="8014">MIRPLIYCETRAHFKTSIETIDIRIQELLDLRQQYLAAQEANIALADFNVKQKQDLESIEASYKQTQSA</sequence>
<evidence type="ECO:0000313" key="1">
    <source>
        <dbReference type="EMBL" id="MFD2966999.1"/>
    </source>
</evidence>
<evidence type="ECO:0000313" key="2">
    <source>
        <dbReference type="Proteomes" id="UP001597525"/>
    </source>
</evidence>
<reference evidence="2" key="1">
    <citation type="journal article" date="2019" name="Int. J. Syst. Evol. Microbiol.">
        <title>The Global Catalogue of Microorganisms (GCM) 10K type strain sequencing project: providing services to taxonomists for standard genome sequencing and annotation.</title>
        <authorList>
            <consortium name="The Broad Institute Genomics Platform"/>
            <consortium name="The Broad Institute Genome Sequencing Center for Infectious Disease"/>
            <person name="Wu L."/>
            <person name="Ma J."/>
        </authorList>
    </citation>
    <scope>NUCLEOTIDE SEQUENCE [LARGE SCALE GENOMIC DNA]</scope>
    <source>
        <strain evidence="2">KCTC 22814</strain>
    </source>
</reference>
<accession>A0ABW6BEU9</accession>
<keyword evidence="2" id="KW-1185">Reference proteome</keyword>
<protein>
    <submittedName>
        <fullName evidence="1">Uncharacterized protein</fullName>
    </submittedName>
</protein>
<dbReference type="EMBL" id="JBHUPB010000004">
    <property type="protein sequence ID" value="MFD2966999.1"/>
    <property type="molecule type" value="Genomic_DNA"/>
</dbReference>
<dbReference type="RefSeq" id="WP_320182696.1">
    <property type="nucleotide sequence ID" value="NZ_CP138332.1"/>
</dbReference>
<dbReference type="Proteomes" id="UP001597525">
    <property type="component" value="Unassembled WGS sequence"/>
</dbReference>
<name>A0ABW6BEU9_9SPHI</name>